<reference evidence="3 5" key="3">
    <citation type="submission" date="2017-11" db="EMBL/GenBank/DDBJ databases">
        <title>De-novo sequencing of pomegranate (Punica granatum L.) genome.</title>
        <authorList>
            <person name="Akparov Z."/>
            <person name="Amiraslanov A."/>
            <person name="Hajiyeva S."/>
            <person name="Abbasov M."/>
            <person name="Kaur K."/>
            <person name="Hamwieh A."/>
            <person name="Solovyev V."/>
            <person name="Salamov A."/>
            <person name="Braich B."/>
            <person name="Kosarev P."/>
            <person name="Mahmoud A."/>
            <person name="Hajiyev E."/>
            <person name="Babayeva S."/>
            <person name="Izzatullayeva V."/>
            <person name="Mammadov A."/>
            <person name="Mammadov A."/>
            <person name="Sharifova S."/>
            <person name="Ojaghi J."/>
            <person name="Eynullazada K."/>
            <person name="Bayramov B."/>
            <person name="Abdulazimova A."/>
            <person name="Shahmuradov I."/>
        </authorList>
    </citation>
    <scope>NUCLEOTIDE SEQUENCE [LARGE SCALE GENOMIC DNA]</scope>
    <source>
        <strain evidence="3">AG2017</strain>
        <strain evidence="5">cv. AG2017</strain>
        <tissue evidence="3">Leaf</tissue>
    </source>
</reference>
<dbReference type="Proteomes" id="UP000233551">
    <property type="component" value="Unassembled WGS sequence"/>
</dbReference>
<proteinExistence type="predicted"/>
<dbReference type="Proteomes" id="UP000197138">
    <property type="component" value="Unassembled WGS sequence"/>
</dbReference>
<gene>
    <name evidence="2" type="ORF">CDL15_Pgr013198</name>
    <name evidence="3" type="ORF">CRG98_017296</name>
</gene>
<comment type="caution">
    <text evidence="2">The sequence shown here is derived from an EMBL/GenBank/DDBJ whole genome shotgun (WGS) entry which is preliminary data.</text>
</comment>
<keyword evidence="5" id="KW-1185">Reference proteome</keyword>
<evidence type="ECO:0000313" key="4">
    <source>
        <dbReference type="Proteomes" id="UP000197138"/>
    </source>
</evidence>
<evidence type="ECO:0000256" key="1">
    <source>
        <dbReference type="SAM" id="MobiDB-lite"/>
    </source>
</evidence>
<accession>A0A218WW94</accession>
<reference evidence="2" key="2">
    <citation type="submission" date="2017-06" db="EMBL/GenBank/DDBJ databases">
        <title>The pomegranate genome and the genomics of punicalagin biosynthesis.</title>
        <authorList>
            <person name="Xu C."/>
        </authorList>
    </citation>
    <scope>NUCLEOTIDE SEQUENCE [LARGE SCALE GENOMIC DNA]</scope>
    <source>
        <tissue evidence="2">Fresh leaf</tissue>
    </source>
</reference>
<dbReference type="EMBL" id="PGOL01000977">
    <property type="protein sequence ID" value="PKI62295.1"/>
    <property type="molecule type" value="Genomic_DNA"/>
</dbReference>
<protein>
    <submittedName>
        <fullName evidence="2">Uncharacterized protein</fullName>
    </submittedName>
</protein>
<dbReference type="EMBL" id="MTKT01002727">
    <property type="protein sequence ID" value="OWM77107.1"/>
    <property type="molecule type" value="Genomic_DNA"/>
</dbReference>
<evidence type="ECO:0000313" key="2">
    <source>
        <dbReference type="EMBL" id="OWM77107.1"/>
    </source>
</evidence>
<evidence type="ECO:0000313" key="5">
    <source>
        <dbReference type="Proteomes" id="UP000233551"/>
    </source>
</evidence>
<dbReference type="AlphaFoldDB" id="A0A218WW94"/>
<feature type="region of interest" description="Disordered" evidence="1">
    <location>
        <begin position="1"/>
        <end position="30"/>
    </location>
</feature>
<sequence length="83" mass="8760">MPSHSPFGDGVSGLAQLPAPPTLGNPPSGMDKVEQLLQAAHDDVLLKLFLNSHVARSTSHSLDLDLSYRFQALKSPSPAPSLS</sequence>
<organism evidence="2 4">
    <name type="scientific">Punica granatum</name>
    <name type="common">Pomegranate</name>
    <dbReference type="NCBI Taxonomy" id="22663"/>
    <lineage>
        <taxon>Eukaryota</taxon>
        <taxon>Viridiplantae</taxon>
        <taxon>Streptophyta</taxon>
        <taxon>Embryophyta</taxon>
        <taxon>Tracheophyta</taxon>
        <taxon>Spermatophyta</taxon>
        <taxon>Magnoliopsida</taxon>
        <taxon>eudicotyledons</taxon>
        <taxon>Gunneridae</taxon>
        <taxon>Pentapetalae</taxon>
        <taxon>rosids</taxon>
        <taxon>malvids</taxon>
        <taxon>Myrtales</taxon>
        <taxon>Lythraceae</taxon>
        <taxon>Punica</taxon>
    </lineage>
</organism>
<evidence type="ECO:0000313" key="3">
    <source>
        <dbReference type="EMBL" id="PKI62295.1"/>
    </source>
</evidence>
<name>A0A218WW94_PUNGR</name>
<reference evidence="4" key="1">
    <citation type="journal article" date="2017" name="Plant J.">
        <title>The pomegranate (Punica granatum L.) genome and the genomics of punicalagin biosynthesis.</title>
        <authorList>
            <person name="Qin G."/>
            <person name="Xu C."/>
            <person name="Ming R."/>
            <person name="Tang H."/>
            <person name="Guyot R."/>
            <person name="Kramer E.M."/>
            <person name="Hu Y."/>
            <person name="Yi X."/>
            <person name="Qi Y."/>
            <person name="Xu X."/>
            <person name="Gao Z."/>
            <person name="Pan H."/>
            <person name="Jian J."/>
            <person name="Tian Y."/>
            <person name="Yue Z."/>
            <person name="Xu Y."/>
        </authorList>
    </citation>
    <scope>NUCLEOTIDE SEQUENCE [LARGE SCALE GENOMIC DNA]</scope>
    <source>
        <strain evidence="4">cv. Dabenzi</strain>
    </source>
</reference>